<evidence type="ECO:0000256" key="1">
    <source>
        <dbReference type="SAM" id="MobiDB-lite"/>
    </source>
</evidence>
<evidence type="ECO:0000313" key="2">
    <source>
        <dbReference type="EMBL" id="MCI12619.1"/>
    </source>
</evidence>
<dbReference type="AlphaFoldDB" id="A0A392PMB1"/>
<organism evidence="2 3">
    <name type="scientific">Trifolium medium</name>
    <dbReference type="NCBI Taxonomy" id="97028"/>
    <lineage>
        <taxon>Eukaryota</taxon>
        <taxon>Viridiplantae</taxon>
        <taxon>Streptophyta</taxon>
        <taxon>Embryophyta</taxon>
        <taxon>Tracheophyta</taxon>
        <taxon>Spermatophyta</taxon>
        <taxon>Magnoliopsida</taxon>
        <taxon>eudicotyledons</taxon>
        <taxon>Gunneridae</taxon>
        <taxon>Pentapetalae</taxon>
        <taxon>rosids</taxon>
        <taxon>fabids</taxon>
        <taxon>Fabales</taxon>
        <taxon>Fabaceae</taxon>
        <taxon>Papilionoideae</taxon>
        <taxon>50 kb inversion clade</taxon>
        <taxon>NPAAA clade</taxon>
        <taxon>Hologalegina</taxon>
        <taxon>IRL clade</taxon>
        <taxon>Trifolieae</taxon>
        <taxon>Trifolium</taxon>
    </lineage>
</organism>
<keyword evidence="3" id="KW-1185">Reference proteome</keyword>
<feature type="non-terminal residue" evidence="2">
    <location>
        <position position="1"/>
    </location>
</feature>
<accession>A0A392PMB1</accession>
<feature type="non-terminal residue" evidence="2">
    <location>
        <position position="232"/>
    </location>
</feature>
<evidence type="ECO:0000313" key="3">
    <source>
        <dbReference type="Proteomes" id="UP000265520"/>
    </source>
</evidence>
<name>A0A392PMB1_9FABA</name>
<dbReference type="Proteomes" id="UP000265520">
    <property type="component" value="Unassembled WGS sequence"/>
</dbReference>
<proteinExistence type="predicted"/>
<feature type="region of interest" description="Disordered" evidence="1">
    <location>
        <begin position="147"/>
        <end position="171"/>
    </location>
</feature>
<comment type="caution">
    <text evidence="2">The sequence shown here is derived from an EMBL/GenBank/DDBJ whole genome shotgun (WGS) entry which is preliminary data.</text>
</comment>
<reference evidence="2 3" key="1">
    <citation type="journal article" date="2018" name="Front. Plant Sci.">
        <title>Red Clover (Trifolium pratense) and Zigzag Clover (T. medium) - A Picture of Genomic Similarities and Differences.</title>
        <authorList>
            <person name="Dluhosova J."/>
            <person name="Istvanek J."/>
            <person name="Nedelnik J."/>
            <person name="Repkova J."/>
        </authorList>
    </citation>
    <scope>NUCLEOTIDE SEQUENCE [LARGE SCALE GENOMIC DNA]</scope>
    <source>
        <strain evidence="3">cv. 10/8</strain>
        <tissue evidence="2">Leaf</tissue>
    </source>
</reference>
<feature type="compositionally biased region" description="Low complexity" evidence="1">
    <location>
        <begin position="158"/>
        <end position="171"/>
    </location>
</feature>
<protein>
    <submittedName>
        <fullName evidence="2">DUF4283 domain protein</fullName>
    </submittedName>
</protein>
<feature type="region of interest" description="Disordered" evidence="1">
    <location>
        <begin position="85"/>
        <end position="104"/>
    </location>
</feature>
<sequence length="232" mass="26004">IRSVMDDVSDNENVITKQTVVAATSGGPQGDNVRNTMFSAPIPKRGKRNLSCPLGGEHSIVSGPWSREWLDDHNHRDAGIIFSTKKKLKKSSKPSAGHSKETVKIPRKKKAGGVLRHIMQNLKKVARLPGRDRKEVLKILEKEVKRRSGRSRSHKSVEVVNQVSSNSGSSAASINKDWEHWVVMHGNEKVAVEDVMRICFRCCPERGEGGLWRIRGWREREWGGMVRAVSVE</sequence>
<dbReference type="EMBL" id="LXQA010084910">
    <property type="protein sequence ID" value="MCI12619.1"/>
    <property type="molecule type" value="Genomic_DNA"/>
</dbReference>